<feature type="compositionally biased region" description="Low complexity" evidence="8">
    <location>
        <begin position="395"/>
        <end position="404"/>
    </location>
</feature>
<evidence type="ECO:0000256" key="5">
    <source>
        <dbReference type="ARBA" id="ARBA00022989"/>
    </source>
</evidence>
<keyword evidence="4 9" id="KW-0812">Transmembrane</keyword>
<sequence length="417" mass="44597">MTAFENRLFVRAAPWLLVALAAGMAIRIGLSVDSGLAALSDTRIYRAGVVAWLEGKDLYHTLLYGGAHGGYYTYPPFSLLPLGLVLAWYPLGAFLFTAGTAAAMFHILLLVLARLRPALPYRPLIAAVGTVCALELVPLIGTLYWGQVNVFLLWLVAVDCLHRNPRWPRGLLVGLAAGIKLTPLVFVVFFLLGRQVRPALVAVAGFAACTGLAWLIAPRDSAFYWTHAVWEPGRVGNVALPDNQSLRGFVARLGLPAGTSLLWLVLAVAAAGLAVVAVVRFRRARQDVLAWLATAALGTLCSPMSWTHHWVWLAPFLMAAVVGVGRAPRLAVPALVVAGAMAVFPLPVWFPARPGAPWWTHVLGESYVIVGFLVLAAFALLPRRLLRPGAPGPAVPDDLVPPDADALRPVPAGGRAS</sequence>
<feature type="transmembrane region" description="Helical" evidence="9">
    <location>
        <begin position="288"/>
        <end position="305"/>
    </location>
</feature>
<dbReference type="EMBL" id="JBDZYD010000002">
    <property type="protein sequence ID" value="MEQ0558910.1"/>
    <property type="molecule type" value="Genomic_DNA"/>
</dbReference>
<dbReference type="RefSeq" id="WP_348948577.1">
    <property type="nucleotide sequence ID" value="NZ_JBDZYD010000002.1"/>
</dbReference>
<feature type="transmembrane region" description="Helical" evidence="9">
    <location>
        <begin position="12"/>
        <end position="30"/>
    </location>
</feature>
<keyword evidence="3" id="KW-0808">Transferase</keyword>
<evidence type="ECO:0000313" key="10">
    <source>
        <dbReference type="EMBL" id="MEQ0558910.1"/>
    </source>
</evidence>
<feature type="transmembrane region" description="Helical" evidence="9">
    <location>
        <begin position="171"/>
        <end position="192"/>
    </location>
</feature>
<evidence type="ECO:0000256" key="4">
    <source>
        <dbReference type="ARBA" id="ARBA00022692"/>
    </source>
</evidence>
<dbReference type="Proteomes" id="UP001440984">
    <property type="component" value="Unassembled WGS sequence"/>
</dbReference>
<feature type="transmembrane region" description="Helical" evidence="9">
    <location>
        <begin position="124"/>
        <end position="145"/>
    </location>
</feature>
<proteinExistence type="inferred from homology"/>
<feature type="transmembrane region" description="Helical" evidence="9">
    <location>
        <begin position="261"/>
        <end position="281"/>
    </location>
</feature>
<evidence type="ECO:0000256" key="2">
    <source>
        <dbReference type="ARBA" id="ARBA00022475"/>
    </source>
</evidence>
<feature type="transmembrane region" description="Helical" evidence="9">
    <location>
        <begin position="358"/>
        <end position="381"/>
    </location>
</feature>
<feature type="transmembrane region" description="Helical" evidence="9">
    <location>
        <begin position="199"/>
        <end position="217"/>
    </location>
</feature>
<comment type="similarity">
    <text evidence="7">Belongs to the glycosyltransferase 87 family.</text>
</comment>
<evidence type="ECO:0000256" key="1">
    <source>
        <dbReference type="ARBA" id="ARBA00004651"/>
    </source>
</evidence>
<evidence type="ECO:0000256" key="3">
    <source>
        <dbReference type="ARBA" id="ARBA00022679"/>
    </source>
</evidence>
<reference evidence="10 11" key="1">
    <citation type="submission" date="2024-05" db="EMBL/GenBank/DDBJ databases">
        <authorList>
            <person name="Zhao H."/>
            <person name="Xu Y."/>
            <person name="Lin S."/>
            <person name="Spain J.C."/>
            <person name="Zhou N.-Y."/>
        </authorList>
    </citation>
    <scope>NUCLEOTIDE SEQUENCE [LARGE SCALE GENOMIC DNA]</scope>
    <source>
        <strain evidence="10 11">NEAU-NG30</strain>
    </source>
</reference>
<keyword evidence="6 9" id="KW-0472">Membrane</keyword>
<organism evidence="10 11">
    <name type="scientific">Amycolatopsis melonis</name>
    <dbReference type="NCBI Taxonomy" id="3156488"/>
    <lineage>
        <taxon>Bacteria</taxon>
        <taxon>Bacillati</taxon>
        <taxon>Actinomycetota</taxon>
        <taxon>Actinomycetes</taxon>
        <taxon>Pseudonocardiales</taxon>
        <taxon>Pseudonocardiaceae</taxon>
        <taxon>Amycolatopsis</taxon>
    </lineage>
</organism>
<accession>A0ABV0L9E4</accession>
<keyword evidence="5 9" id="KW-1133">Transmembrane helix</keyword>
<keyword evidence="2" id="KW-1003">Cell membrane</keyword>
<dbReference type="InterPro" id="IPR018584">
    <property type="entry name" value="GT87"/>
</dbReference>
<feature type="region of interest" description="Disordered" evidence="8">
    <location>
        <begin position="393"/>
        <end position="417"/>
    </location>
</feature>
<evidence type="ECO:0000256" key="9">
    <source>
        <dbReference type="SAM" id="Phobius"/>
    </source>
</evidence>
<evidence type="ECO:0000313" key="11">
    <source>
        <dbReference type="Proteomes" id="UP001440984"/>
    </source>
</evidence>
<keyword evidence="11" id="KW-1185">Reference proteome</keyword>
<comment type="caution">
    <text evidence="10">The sequence shown here is derived from an EMBL/GenBank/DDBJ whole genome shotgun (WGS) entry which is preliminary data.</text>
</comment>
<evidence type="ECO:0000256" key="7">
    <source>
        <dbReference type="ARBA" id="ARBA00024033"/>
    </source>
</evidence>
<dbReference type="Pfam" id="PF09594">
    <property type="entry name" value="GT87"/>
    <property type="match status" value="1"/>
</dbReference>
<evidence type="ECO:0000256" key="8">
    <source>
        <dbReference type="SAM" id="MobiDB-lite"/>
    </source>
</evidence>
<comment type="subcellular location">
    <subcellularLocation>
        <location evidence="1">Cell membrane</location>
        <topology evidence="1">Multi-pass membrane protein</topology>
    </subcellularLocation>
</comment>
<name>A0ABV0L9E4_9PSEU</name>
<evidence type="ECO:0000256" key="6">
    <source>
        <dbReference type="ARBA" id="ARBA00023136"/>
    </source>
</evidence>
<protein>
    <submittedName>
        <fullName evidence="10">Glycosyltransferase 87 family protein</fullName>
    </submittedName>
</protein>
<gene>
    <name evidence="10" type="ORF">ABJI51_07495</name>
</gene>
<feature type="transmembrane region" description="Helical" evidence="9">
    <location>
        <begin position="87"/>
        <end position="112"/>
    </location>
</feature>
<feature type="transmembrane region" description="Helical" evidence="9">
    <location>
        <begin position="334"/>
        <end position="352"/>
    </location>
</feature>